<dbReference type="Gene3D" id="3.40.190.10">
    <property type="entry name" value="Periplasmic binding protein-like II"/>
    <property type="match status" value="1"/>
</dbReference>
<keyword evidence="4" id="KW-1185">Reference proteome</keyword>
<accession>A0A2Z2P136</accession>
<protein>
    <recommendedName>
        <fullName evidence="5">Tripartite tricarboxylate transporter family receptor</fullName>
    </recommendedName>
</protein>
<dbReference type="RefSeq" id="WP_088918493.1">
    <property type="nucleotide sequence ID" value="NZ_CP018632.1"/>
</dbReference>
<dbReference type="PIRSF" id="PIRSF017082">
    <property type="entry name" value="YflP"/>
    <property type="match status" value="1"/>
</dbReference>
<dbReference type="KEGG" id="gai:IMCC3135_15960"/>
<dbReference type="PANTHER" id="PTHR42928">
    <property type="entry name" value="TRICARBOXYLATE-BINDING PROTEIN"/>
    <property type="match status" value="1"/>
</dbReference>
<evidence type="ECO:0000313" key="3">
    <source>
        <dbReference type="EMBL" id="ASJ73274.1"/>
    </source>
</evidence>
<keyword evidence="2" id="KW-0732">Signal</keyword>
<reference evidence="3 4" key="1">
    <citation type="submission" date="2016-12" db="EMBL/GenBank/DDBJ databases">
        <authorList>
            <person name="Song W.-J."/>
            <person name="Kurnit D.M."/>
        </authorList>
    </citation>
    <scope>NUCLEOTIDE SEQUENCE [LARGE SCALE GENOMIC DNA]</scope>
    <source>
        <strain evidence="3 4">IMCC3135</strain>
    </source>
</reference>
<dbReference type="SUPFAM" id="SSF53850">
    <property type="entry name" value="Periplasmic binding protein-like II"/>
    <property type="match status" value="1"/>
</dbReference>
<dbReference type="Pfam" id="PF03401">
    <property type="entry name" value="TctC"/>
    <property type="match status" value="1"/>
</dbReference>
<evidence type="ECO:0000313" key="4">
    <source>
        <dbReference type="Proteomes" id="UP000250079"/>
    </source>
</evidence>
<organism evidence="3 4">
    <name type="scientific">Granulosicoccus antarcticus IMCC3135</name>
    <dbReference type="NCBI Taxonomy" id="1192854"/>
    <lineage>
        <taxon>Bacteria</taxon>
        <taxon>Pseudomonadati</taxon>
        <taxon>Pseudomonadota</taxon>
        <taxon>Gammaproteobacteria</taxon>
        <taxon>Chromatiales</taxon>
        <taxon>Granulosicoccaceae</taxon>
        <taxon>Granulosicoccus</taxon>
    </lineage>
</organism>
<evidence type="ECO:0000256" key="1">
    <source>
        <dbReference type="ARBA" id="ARBA00006987"/>
    </source>
</evidence>
<proteinExistence type="inferred from homology"/>
<evidence type="ECO:0000256" key="2">
    <source>
        <dbReference type="SAM" id="SignalP"/>
    </source>
</evidence>
<evidence type="ECO:0008006" key="5">
    <source>
        <dbReference type="Google" id="ProtNLM"/>
    </source>
</evidence>
<dbReference type="OrthoDB" id="9780943at2"/>
<feature type="chain" id="PRO_5016236132" description="Tripartite tricarboxylate transporter family receptor" evidence="2">
    <location>
        <begin position="24"/>
        <end position="326"/>
    </location>
</feature>
<dbReference type="InterPro" id="IPR005064">
    <property type="entry name" value="BUG"/>
</dbReference>
<dbReference type="Gene3D" id="3.40.190.150">
    <property type="entry name" value="Bordetella uptake gene, domain 1"/>
    <property type="match status" value="1"/>
</dbReference>
<dbReference type="Proteomes" id="UP000250079">
    <property type="component" value="Chromosome"/>
</dbReference>
<dbReference type="EMBL" id="CP018632">
    <property type="protein sequence ID" value="ASJ73274.1"/>
    <property type="molecule type" value="Genomic_DNA"/>
</dbReference>
<gene>
    <name evidence="3" type="ORF">IMCC3135_15960</name>
</gene>
<dbReference type="PANTHER" id="PTHR42928:SF5">
    <property type="entry name" value="BLR1237 PROTEIN"/>
    <property type="match status" value="1"/>
</dbReference>
<dbReference type="InterPro" id="IPR042100">
    <property type="entry name" value="Bug_dom1"/>
</dbReference>
<comment type="similarity">
    <text evidence="1">Belongs to the UPF0065 (bug) family.</text>
</comment>
<dbReference type="CDD" id="cd07012">
    <property type="entry name" value="PBP2_Bug_TTT"/>
    <property type="match status" value="1"/>
</dbReference>
<sequence length="326" mass="34391">MQRREFLIAAGAATLASSMPSWAQSYPSDPIHLIVPFSPGGPTDSFARLYAESLGKQLGQSVIVENKDGASGSIGSMDVMRSKPDGYNILFGTASTHGLYNLIQNKPRYDAATDFEYIAVLGGAPVALAVNNDMPDTLREFVDASKAAPDTMYYGSPGAGTLLHVATENFLQLSGASVGHVPYKGSAPAMQDLMGGSIEMAVGTLGGLLPLHKGGRLKLLGVASAKRLDLAPEIPTIAESAGLDTPFEALLWNVVAVPRNTPPEIKARLAEASQAAMNDAETAEKLIAQNMFADLHIGDEAASRFVKAEAAKWKPVIDSLGPTIRR</sequence>
<dbReference type="AlphaFoldDB" id="A0A2Z2P136"/>
<feature type="signal peptide" evidence="2">
    <location>
        <begin position="1"/>
        <end position="23"/>
    </location>
</feature>
<name>A0A2Z2P136_9GAMM</name>